<accession>A0ABU2B425</accession>
<evidence type="ECO:0000313" key="6">
    <source>
        <dbReference type="Proteomes" id="UP001183794"/>
    </source>
</evidence>
<dbReference type="InterPro" id="IPR025110">
    <property type="entry name" value="AMP-bd_C"/>
</dbReference>
<evidence type="ECO:0000259" key="4">
    <source>
        <dbReference type="Pfam" id="PF13193"/>
    </source>
</evidence>
<dbReference type="EC" id="6.2.1.-" evidence="5"/>
<dbReference type="GO" id="GO:0016874">
    <property type="term" value="F:ligase activity"/>
    <property type="evidence" value="ECO:0007669"/>
    <property type="project" value="UniProtKB-KW"/>
</dbReference>
<dbReference type="PANTHER" id="PTHR43201">
    <property type="entry name" value="ACYL-COA SYNTHETASE"/>
    <property type="match status" value="1"/>
</dbReference>
<feature type="domain" description="AMP-dependent synthetase/ligase" evidence="3">
    <location>
        <begin position="30"/>
        <end position="390"/>
    </location>
</feature>
<dbReference type="Pfam" id="PF00501">
    <property type="entry name" value="AMP-binding"/>
    <property type="match status" value="1"/>
</dbReference>
<keyword evidence="6" id="KW-1185">Reference proteome</keyword>
<comment type="caution">
    <text evidence="5">The sequence shown here is derived from an EMBL/GenBank/DDBJ whole genome shotgun (WGS) entry which is preliminary data.</text>
</comment>
<dbReference type="SUPFAM" id="SSF56801">
    <property type="entry name" value="Acetyl-CoA synthetase-like"/>
    <property type="match status" value="1"/>
</dbReference>
<evidence type="ECO:0000256" key="2">
    <source>
        <dbReference type="ARBA" id="ARBA00022598"/>
    </source>
</evidence>
<evidence type="ECO:0000256" key="1">
    <source>
        <dbReference type="ARBA" id="ARBA00006432"/>
    </source>
</evidence>
<dbReference type="Gene3D" id="3.30.300.30">
    <property type="match status" value="1"/>
</dbReference>
<dbReference type="Pfam" id="PF13193">
    <property type="entry name" value="AMP-binding_C"/>
    <property type="match status" value="1"/>
</dbReference>
<dbReference type="InterPro" id="IPR042099">
    <property type="entry name" value="ANL_N_sf"/>
</dbReference>
<dbReference type="PANTHER" id="PTHR43201:SF5">
    <property type="entry name" value="MEDIUM-CHAIN ACYL-COA LIGASE ACSF2, MITOCHONDRIAL"/>
    <property type="match status" value="1"/>
</dbReference>
<dbReference type="InterPro" id="IPR020845">
    <property type="entry name" value="AMP-binding_CS"/>
</dbReference>
<protein>
    <submittedName>
        <fullName evidence="5">Crotonobetaine/carnitine-CoA ligase</fullName>
        <ecNumber evidence="5">6.2.1.-</ecNumber>
    </submittedName>
</protein>
<feature type="domain" description="AMP-binding enzyme C-terminal" evidence="4">
    <location>
        <begin position="441"/>
        <end position="512"/>
    </location>
</feature>
<gene>
    <name evidence="5" type="ORF">J2S62_002619</name>
</gene>
<reference evidence="5 6" key="1">
    <citation type="submission" date="2023-07" db="EMBL/GenBank/DDBJ databases">
        <title>Sequencing the genomes of 1000 actinobacteria strains.</title>
        <authorList>
            <person name="Klenk H.-P."/>
        </authorList>
    </citation>
    <scope>NUCLEOTIDE SEQUENCE [LARGE SCALE GENOMIC DNA]</scope>
    <source>
        <strain evidence="5 6">DSM 22966</strain>
    </source>
</reference>
<evidence type="ECO:0000259" key="3">
    <source>
        <dbReference type="Pfam" id="PF00501"/>
    </source>
</evidence>
<comment type="similarity">
    <text evidence="1">Belongs to the ATP-dependent AMP-binding enzyme family.</text>
</comment>
<dbReference type="PROSITE" id="PS00455">
    <property type="entry name" value="AMP_BINDING"/>
    <property type="match status" value="1"/>
</dbReference>
<dbReference type="Proteomes" id="UP001183794">
    <property type="component" value="Unassembled WGS sequence"/>
</dbReference>
<dbReference type="InterPro" id="IPR000873">
    <property type="entry name" value="AMP-dep_synth/lig_dom"/>
</dbReference>
<keyword evidence="2 5" id="KW-0436">Ligase</keyword>
<organism evidence="5 6">
    <name type="scientific">Enteractinococcus fodinae</name>
    <dbReference type="NCBI Taxonomy" id="684663"/>
    <lineage>
        <taxon>Bacteria</taxon>
        <taxon>Bacillati</taxon>
        <taxon>Actinomycetota</taxon>
        <taxon>Actinomycetes</taxon>
        <taxon>Micrococcales</taxon>
        <taxon>Micrococcaceae</taxon>
    </lineage>
</organism>
<dbReference type="Gene3D" id="3.40.50.12780">
    <property type="entry name" value="N-terminal domain of ligase-like"/>
    <property type="match status" value="1"/>
</dbReference>
<evidence type="ECO:0000313" key="5">
    <source>
        <dbReference type="EMBL" id="MDR7348362.1"/>
    </source>
</evidence>
<dbReference type="EMBL" id="JAVDYJ010000001">
    <property type="protein sequence ID" value="MDR7348362.1"/>
    <property type="molecule type" value="Genomic_DNA"/>
</dbReference>
<dbReference type="InterPro" id="IPR045851">
    <property type="entry name" value="AMP-bd_C_sf"/>
</dbReference>
<sequence>MNTQTKLASTRFDLPEIHPFVGADVWSMLNESAAAVPDKELLTWQPFDAEPVVWTYATFLAECREIAAGLQARGIQAGDRVVIHMENCPEFLLAWFACAAIHAVAVTTNSRSSVDELAYYIDNSGARAAITQAQFAGLVREAAPGLEWVSVVPHAGETDTTAVATEESFAALHGDPAQLVLPEPDPAAWLCIQYTSGTTSRPKGVLWTQANGLWSARVNALHEGLLASDVHLVYLPLFHTNAMGYSVLASIWARARFVLTPKWSTSRFWDISVAHGCTWLSLVGLSSRAIMDSTPPENHSYRAFGSGASNPILEEKCGVESVNWWGMTETVSHGIISDGRATKLPGSIGRAAPEYEIAVRRPDGTSVVPGETGDLYVRGIRGVSLFAEYWNNPEATAEIFDAEGWMATGDLVRLNDDGSFTFMDRAKDMLKIGAENVAASEIERVIQQVVGTAEIAVVGRPDDSLDEVPVVFVVDPSPAEGLADHIIDACRKQLADFKVPRAVHFVRVLPHSTLNKVNKVELRRLLAEGASLSEAQDRWEIADKSDPSGDALPG</sequence>
<dbReference type="RefSeq" id="WP_310175483.1">
    <property type="nucleotide sequence ID" value="NZ_BAABHE010000002.1"/>
</dbReference>
<proteinExistence type="inferred from homology"/>
<name>A0ABU2B425_9MICC</name>